<dbReference type="Pfam" id="PF05633">
    <property type="entry name" value="ROH1-like"/>
    <property type="match status" value="1"/>
</dbReference>
<evidence type="ECO:0000256" key="2">
    <source>
        <dbReference type="ARBA" id="ARBA00022692"/>
    </source>
</evidence>
<keyword evidence="4" id="KW-0472">Membrane</keyword>
<keyword evidence="2" id="KW-0812">Transmembrane</keyword>
<comment type="subcellular location">
    <subcellularLocation>
        <location evidence="1">Membrane</location>
        <topology evidence="1">Single-pass membrane protein</topology>
    </subcellularLocation>
</comment>
<evidence type="ECO:0000256" key="5">
    <source>
        <dbReference type="ARBA" id="ARBA00035114"/>
    </source>
</evidence>
<evidence type="ECO:0000256" key="1">
    <source>
        <dbReference type="ARBA" id="ARBA00004167"/>
    </source>
</evidence>
<evidence type="ECO:0000313" key="7">
    <source>
        <dbReference type="EMBL" id="KAL3719781.1"/>
    </source>
</evidence>
<dbReference type="AlphaFoldDB" id="A0ABD3J0Z8"/>
<name>A0ABD3J0Z8_EUCGL</name>
<dbReference type="InterPro" id="IPR008511">
    <property type="entry name" value="ROH1-like"/>
</dbReference>
<dbReference type="PANTHER" id="PTHR31509">
    <property type="entry name" value="BPS1-LIKE PROTEIN"/>
    <property type="match status" value="1"/>
</dbReference>
<dbReference type="Proteomes" id="UP001634007">
    <property type="component" value="Unassembled WGS sequence"/>
</dbReference>
<reference evidence="7 8" key="1">
    <citation type="submission" date="2024-11" db="EMBL/GenBank/DDBJ databases">
        <title>Chromosome-level genome assembly of Eucalyptus globulus Labill. provides insights into its genome evolution.</title>
        <authorList>
            <person name="Li X."/>
        </authorList>
    </citation>
    <scope>NUCLEOTIDE SEQUENCE [LARGE SCALE GENOMIC DNA]</scope>
    <source>
        <strain evidence="7">CL2024</strain>
        <tissue evidence="7">Fresh tender leaves</tissue>
    </source>
</reference>
<dbReference type="GO" id="GO:0016020">
    <property type="term" value="C:membrane"/>
    <property type="evidence" value="ECO:0007669"/>
    <property type="project" value="UniProtKB-SubCell"/>
</dbReference>
<gene>
    <name evidence="7" type="ORF">ACJRO7_004717</name>
</gene>
<organism evidence="7 8">
    <name type="scientific">Eucalyptus globulus</name>
    <name type="common">Tasmanian blue gum</name>
    <dbReference type="NCBI Taxonomy" id="34317"/>
    <lineage>
        <taxon>Eukaryota</taxon>
        <taxon>Viridiplantae</taxon>
        <taxon>Streptophyta</taxon>
        <taxon>Embryophyta</taxon>
        <taxon>Tracheophyta</taxon>
        <taxon>Spermatophyta</taxon>
        <taxon>Magnoliopsida</taxon>
        <taxon>eudicotyledons</taxon>
        <taxon>Gunneridae</taxon>
        <taxon>Pentapetalae</taxon>
        <taxon>rosids</taxon>
        <taxon>malvids</taxon>
        <taxon>Myrtales</taxon>
        <taxon>Myrtaceae</taxon>
        <taxon>Myrtoideae</taxon>
        <taxon>Eucalypteae</taxon>
        <taxon>Eucalyptus</taxon>
    </lineage>
</organism>
<comment type="similarity">
    <text evidence="5">Belongs to the ROH1 family.</text>
</comment>
<sequence>MHINLSSLSRLFSPGSGDKKEAKLTPEELDSISSSFDESLLIHLRGLSPASVSLAWLSSAVGVLNFAHSAVKSLLPNLELDKADSLLSWYFVESMKVLDLCNCISSEIARLHRCHVKLRITIEHLHSDPNPSEEEIRRAINLLVDLEGEGGDGVVKSTGNIKELIRDPAASVGTSAPQGKVSPVERATRHMIHAAVFVTVFVAGVISTAFHASPGALGHIHVPEEFPWRDSFHTIEMAVIAELGRVQEKERKTSVLKEIEDVEARVRHLIEPMDEVTASGGSGDMAERIREMAAALEKATGVLLERADRLTEAVDGLFETVMEIRTKMTDGLRERLSPERPFEGVLCDGEKQSESDFGD</sequence>
<evidence type="ECO:0000256" key="6">
    <source>
        <dbReference type="SAM" id="MobiDB-lite"/>
    </source>
</evidence>
<evidence type="ECO:0000256" key="4">
    <source>
        <dbReference type="ARBA" id="ARBA00023136"/>
    </source>
</evidence>
<keyword evidence="8" id="KW-1185">Reference proteome</keyword>
<evidence type="ECO:0000256" key="3">
    <source>
        <dbReference type="ARBA" id="ARBA00022989"/>
    </source>
</evidence>
<accession>A0ABD3J0Z8</accession>
<proteinExistence type="inferred from homology"/>
<protein>
    <submittedName>
        <fullName evidence="7">Uncharacterized protein</fullName>
    </submittedName>
</protein>
<feature type="region of interest" description="Disordered" evidence="6">
    <location>
        <begin position="336"/>
        <end position="359"/>
    </location>
</feature>
<comment type="caution">
    <text evidence="7">The sequence shown here is derived from an EMBL/GenBank/DDBJ whole genome shotgun (WGS) entry which is preliminary data.</text>
</comment>
<evidence type="ECO:0000313" key="8">
    <source>
        <dbReference type="Proteomes" id="UP001634007"/>
    </source>
</evidence>
<keyword evidence="3" id="KW-1133">Transmembrane helix</keyword>
<dbReference type="EMBL" id="JBJKBG010000010">
    <property type="protein sequence ID" value="KAL3719781.1"/>
    <property type="molecule type" value="Genomic_DNA"/>
</dbReference>